<protein>
    <submittedName>
        <fullName evidence="4">PLD-like domain-containing protein</fullName>
    </submittedName>
</protein>
<name>A0A1I2ILY4_9BACT</name>
<dbReference type="PROSITE" id="PS51192">
    <property type="entry name" value="HELICASE_ATP_BIND_1"/>
    <property type="match status" value="1"/>
</dbReference>
<gene>
    <name evidence="4" type="ORF">SAMN04488541_103255</name>
</gene>
<keyword evidence="5" id="KW-1185">Reference proteome</keyword>
<dbReference type="GO" id="GO:0016787">
    <property type="term" value="F:hydrolase activity"/>
    <property type="evidence" value="ECO:0007669"/>
    <property type="project" value="UniProtKB-KW"/>
</dbReference>
<dbReference type="InterPro" id="IPR027417">
    <property type="entry name" value="P-loop_NTPase"/>
</dbReference>
<dbReference type="Pfam" id="PF13091">
    <property type="entry name" value="PLDc_2"/>
    <property type="match status" value="1"/>
</dbReference>
<feature type="domain" description="Helicase C-terminal" evidence="3">
    <location>
        <begin position="684"/>
        <end position="859"/>
    </location>
</feature>
<dbReference type="InterPro" id="IPR025202">
    <property type="entry name" value="PLD-like_dom"/>
</dbReference>
<evidence type="ECO:0000259" key="3">
    <source>
        <dbReference type="PROSITE" id="PS51194"/>
    </source>
</evidence>
<dbReference type="STRING" id="1003.SAMN04488541_103255"/>
<accession>A0A1I2ILY4</accession>
<dbReference type="InterPro" id="IPR049730">
    <property type="entry name" value="SNF2/RAD54-like_C"/>
</dbReference>
<dbReference type="InterPro" id="IPR006935">
    <property type="entry name" value="Helicase/UvrB_N"/>
</dbReference>
<dbReference type="Gene3D" id="3.40.50.300">
    <property type="entry name" value="P-loop containing nucleotide triphosphate hydrolases"/>
    <property type="match status" value="1"/>
</dbReference>
<evidence type="ECO:0000313" key="5">
    <source>
        <dbReference type="Proteomes" id="UP000199513"/>
    </source>
</evidence>
<evidence type="ECO:0000259" key="2">
    <source>
        <dbReference type="PROSITE" id="PS51192"/>
    </source>
</evidence>
<dbReference type="InterPro" id="IPR001650">
    <property type="entry name" value="Helicase_C-like"/>
</dbReference>
<dbReference type="SMART" id="SM00487">
    <property type="entry name" value="DEXDc"/>
    <property type="match status" value="1"/>
</dbReference>
<dbReference type="PROSITE" id="PS51194">
    <property type="entry name" value="HELICASE_CTER"/>
    <property type="match status" value="1"/>
</dbReference>
<dbReference type="SUPFAM" id="SSF52540">
    <property type="entry name" value="P-loop containing nucleoside triphosphate hydrolases"/>
    <property type="match status" value="1"/>
</dbReference>
<dbReference type="GO" id="GO:0005524">
    <property type="term" value="F:ATP binding"/>
    <property type="evidence" value="ECO:0007669"/>
    <property type="project" value="InterPro"/>
</dbReference>
<dbReference type="InterPro" id="IPR014001">
    <property type="entry name" value="Helicase_ATP-bd"/>
</dbReference>
<dbReference type="Proteomes" id="UP000199513">
    <property type="component" value="Unassembled WGS sequence"/>
</dbReference>
<dbReference type="SMART" id="SM00490">
    <property type="entry name" value="HELICc"/>
    <property type="match status" value="1"/>
</dbReference>
<proteinExistence type="predicted"/>
<dbReference type="Pfam" id="PF04851">
    <property type="entry name" value="ResIII"/>
    <property type="match status" value="1"/>
</dbReference>
<dbReference type="Gene3D" id="3.40.50.10810">
    <property type="entry name" value="Tandem AAA-ATPase domain"/>
    <property type="match status" value="1"/>
</dbReference>
<dbReference type="CDD" id="cd09178">
    <property type="entry name" value="PLDc_N_Snf2_like"/>
    <property type="match status" value="1"/>
</dbReference>
<dbReference type="Pfam" id="PF00271">
    <property type="entry name" value="Helicase_C"/>
    <property type="match status" value="1"/>
</dbReference>
<organism evidence="4 5">
    <name type="scientific">Thermoflexibacter ruber</name>
    <dbReference type="NCBI Taxonomy" id="1003"/>
    <lineage>
        <taxon>Bacteria</taxon>
        <taxon>Pseudomonadati</taxon>
        <taxon>Bacteroidota</taxon>
        <taxon>Cytophagia</taxon>
        <taxon>Cytophagales</taxon>
        <taxon>Thermoflexibacteraceae</taxon>
        <taxon>Thermoflexibacter</taxon>
    </lineage>
</organism>
<dbReference type="InterPro" id="IPR038718">
    <property type="entry name" value="SNF2-like_sf"/>
</dbReference>
<feature type="domain" description="Helicase ATP-binding" evidence="2">
    <location>
        <begin position="271"/>
        <end position="429"/>
    </location>
</feature>
<dbReference type="Gene3D" id="3.30.870.10">
    <property type="entry name" value="Endonuclease Chain A"/>
    <property type="match status" value="1"/>
</dbReference>
<dbReference type="GO" id="GO:0003677">
    <property type="term" value="F:DNA binding"/>
    <property type="evidence" value="ECO:0007669"/>
    <property type="project" value="InterPro"/>
</dbReference>
<keyword evidence="1" id="KW-0378">Hydrolase</keyword>
<evidence type="ECO:0000256" key="1">
    <source>
        <dbReference type="ARBA" id="ARBA00022801"/>
    </source>
</evidence>
<dbReference type="AlphaFoldDB" id="A0A1I2ILY4"/>
<dbReference type="CDD" id="cd18793">
    <property type="entry name" value="SF2_C_SNF"/>
    <property type="match status" value="1"/>
</dbReference>
<dbReference type="PANTHER" id="PTHR10799">
    <property type="entry name" value="SNF2/RAD54 HELICASE FAMILY"/>
    <property type="match status" value="1"/>
</dbReference>
<sequence length="1098" mass="128222">MNGESDMATKFFTNSEQNTLINKFEGVFTYNPNIQYFDALVGYFRASGYFRIRPFLDKVPKIRILVGINVDRLLAEAQREGLEFFKNYEKTKEEFIEEIRLDIQKANYDKDTEKGILQFIDDLIEKKIEVKAHPEKKIHAKVYIFRPEPFNAHTPASVITGSSNLTDAGLGYGNHYNYEFNVQLNDYDDVKFASQEFEKLWAEAINILPVDIQHIKKETYLNEDITPFELYIKLLIEYFGKNIEYDPDSIGELPQNFKKLSYQIDAVNEGFNMLLKHNGFVLADVVGLGKTVIATMVAKKFLLQNGRNNTKILVVYPPAVEKNWKNTFNYFNIDKYTKFITNGSLQKILDRHQDYWNKEEYDLIIVDEAHKFRNHTTGAFQNLQLICKSPRTTKGLIDGWQKKVILVTATPLNNKPDDIFYQIQMFQDARQSTLPIPNLTSFFAPLIEKYKKLKRFDELDVNELRNIYGKIRKNVIEPITIRRTRKDLENIPEYIKDLEEQGIKFPKVEPPKKIEYVMDQKLNELFYKTVFYLTDADKLTYARYQAIAGLTQEMQKKYYENAETISKSLAFIMKTQLVKRLESSFDAFKKSLTNFQKATNRMIEMFNNDKVLIAPDTDVNKLLDKGWSEEDIEKEIEQLSEDNPKNQIFKASDFKPEFILALKKDKKLIDELVHLWQQIDYDPKLQVFLKELKKQFLNKKNNVEGKLVIFSESKDTVDYLKLNLEKEGRKDVLAVSAENRKELYDTIVTNFDANYDKTKQVNAYNIIITTEVLAEGVNLHRSNVIVHYDTPWNATRLMQRIGRVNRIGTKADVIYNYVFYPSAQGDSQIQLNKTAFMKIQAFHTAFGEDNQVYSKHEILNEETLFNKEAIREEEDERLKYLYLLRNFRKEHKTWFDKIKKLPLKSRTGRNATAISKPELKNGTAAFLKTDKKFEFYWVNSENQASEITPIEAFKIFEADPKEKTCKLIENHHKQVAAAMQHFETLELKLVASQIAPEALGGVAQRAKKFLSELVKYAQVSEKQKQNMQKIIRLIDIGKYTNLPSEVDRLQKKKLSFNKALTEIDKIAEQYNLELYDAQKKEKKGRVETPILIVSESFE</sequence>
<evidence type="ECO:0000313" key="4">
    <source>
        <dbReference type="EMBL" id="SFF41856.1"/>
    </source>
</evidence>
<dbReference type="EMBL" id="FONY01000032">
    <property type="protein sequence ID" value="SFF41856.1"/>
    <property type="molecule type" value="Genomic_DNA"/>
</dbReference>
<reference evidence="5" key="1">
    <citation type="submission" date="2016-10" db="EMBL/GenBank/DDBJ databases">
        <authorList>
            <person name="Varghese N."/>
            <person name="Submissions S."/>
        </authorList>
    </citation>
    <scope>NUCLEOTIDE SEQUENCE [LARGE SCALE GENOMIC DNA]</scope>
    <source>
        <strain>GEY</strain>
        <strain evidence="5">DSM 9560</strain>
    </source>
</reference>